<dbReference type="EMBL" id="CP049866">
    <property type="protein sequence ID" value="QIK74558.1"/>
    <property type="molecule type" value="Genomic_DNA"/>
</dbReference>
<organism evidence="4 5">
    <name type="scientific">Nocardioides piscis</name>
    <dbReference type="NCBI Taxonomy" id="2714938"/>
    <lineage>
        <taxon>Bacteria</taxon>
        <taxon>Bacillati</taxon>
        <taxon>Actinomycetota</taxon>
        <taxon>Actinomycetes</taxon>
        <taxon>Propionibacteriales</taxon>
        <taxon>Nocardioidaceae</taxon>
        <taxon>Nocardioides</taxon>
    </lineage>
</organism>
<dbReference type="AlphaFoldDB" id="A0A6G7YD44"/>
<dbReference type="PROSITE" id="PS51318">
    <property type="entry name" value="TAT"/>
    <property type="match status" value="1"/>
</dbReference>
<reference evidence="4 5" key="1">
    <citation type="submission" date="2020-03" db="EMBL/GenBank/DDBJ databases">
        <title>Nocardioides sp. nov., isolated from fish.</title>
        <authorList>
            <person name="Hyun D.-W."/>
            <person name="Bae J.-W."/>
        </authorList>
    </citation>
    <scope>NUCLEOTIDE SEQUENCE [LARGE SCALE GENOMIC DNA]</scope>
    <source>
        <strain evidence="4 5">HDW12A</strain>
    </source>
</reference>
<dbReference type="Pfam" id="PF20611">
    <property type="entry name" value="DUF6801"/>
    <property type="match status" value="1"/>
</dbReference>
<dbReference type="Proteomes" id="UP000502035">
    <property type="component" value="Chromosome"/>
</dbReference>
<name>A0A6G7YD44_9ACTN</name>
<accession>A0A6G7YD44</accession>
<keyword evidence="2" id="KW-0732">Signal</keyword>
<dbReference type="RefSeq" id="WP_166314769.1">
    <property type="nucleotide sequence ID" value="NZ_CP049866.1"/>
</dbReference>
<feature type="compositionally biased region" description="Low complexity" evidence="1">
    <location>
        <begin position="202"/>
        <end position="216"/>
    </location>
</feature>
<evidence type="ECO:0000256" key="2">
    <source>
        <dbReference type="SAM" id="SignalP"/>
    </source>
</evidence>
<feature type="region of interest" description="Disordered" evidence="1">
    <location>
        <begin position="146"/>
        <end position="243"/>
    </location>
</feature>
<keyword evidence="5" id="KW-1185">Reference proteome</keyword>
<evidence type="ECO:0000313" key="5">
    <source>
        <dbReference type="Proteomes" id="UP000502035"/>
    </source>
</evidence>
<feature type="domain" description="DUF6801" evidence="3">
    <location>
        <begin position="52"/>
        <end position="142"/>
    </location>
</feature>
<gene>
    <name evidence="4" type="ORF">G7071_03065</name>
</gene>
<proteinExistence type="predicted"/>
<evidence type="ECO:0000259" key="3">
    <source>
        <dbReference type="Pfam" id="PF20611"/>
    </source>
</evidence>
<feature type="chain" id="PRO_5026005810" description="DUF6801 domain-containing protein" evidence="2">
    <location>
        <begin position="33"/>
        <end position="243"/>
    </location>
</feature>
<feature type="signal peptide" evidence="2">
    <location>
        <begin position="1"/>
        <end position="32"/>
    </location>
</feature>
<evidence type="ECO:0000256" key="1">
    <source>
        <dbReference type="SAM" id="MobiDB-lite"/>
    </source>
</evidence>
<dbReference type="InterPro" id="IPR046542">
    <property type="entry name" value="DUF6801"/>
</dbReference>
<evidence type="ECO:0000313" key="4">
    <source>
        <dbReference type="EMBL" id="QIK74558.1"/>
    </source>
</evidence>
<protein>
    <recommendedName>
        <fullName evidence="3">DUF6801 domain-containing protein</fullName>
    </recommendedName>
</protein>
<sequence length="243" mass="25719">MVQHVPTRRTVVRTAAWSVPAISVISAAPAFASSPGGSQPTYQDITKSFIYTALGTIDILVEVTAIDVPLTAPVGATLKPIQTNSKVTIPANLAPTLRSLFLGNADQVSGTSTSVSELTGAITISSPSNLTIPLTPFPRLACPWSPRPAAPAARSRSRPTTHWDPWSSRWAHPAPPCSGTTRTGAPTAPPTPPRSPRRRASTTRSRTSTSSPDRTTQPLRHHQSSPGQRRGSAAFGVRQRAQS</sequence>
<dbReference type="KEGG" id="npi:G7071_03065"/>
<dbReference type="InterPro" id="IPR006311">
    <property type="entry name" value="TAT_signal"/>
</dbReference>